<gene>
    <name evidence="1" type="ORF">JCM19239_3308</name>
</gene>
<reference evidence="2" key="1">
    <citation type="submission" date="2014-09" db="EMBL/GenBank/DDBJ databases">
        <title>Vibrio variabilis JCM 19239. (C206) whole genome shotgun sequence.</title>
        <authorList>
            <person name="Sawabe T."/>
            <person name="Meirelles P."/>
            <person name="Nakanishi M."/>
            <person name="Sayaka M."/>
            <person name="Hattori M."/>
            <person name="Ohkuma M."/>
        </authorList>
    </citation>
    <scope>NUCLEOTIDE SEQUENCE [LARGE SCALE GENOMIC DNA]</scope>
    <source>
        <strain evidence="2">JCM 19239</strain>
    </source>
</reference>
<accession>A0ABQ0JG16</accession>
<comment type="caution">
    <text evidence="1">The sequence shown here is derived from an EMBL/GenBank/DDBJ whole genome shotgun (WGS) entry which is preliminary data.</text>
</comment>
<sequence>MAMKTPLKIDVFVGLLKADLVCPVSAKKKPQEKCTKS</sequence>
<name>A0ABQ0JG16_9VIBR</name>
<organism evidence="1 2">
    <name type="scientific">Vibrio variabilis</name>
    <dbReference type="NCBI Taxonomy" id="990271"/>
    <lineage>
        <taxon>Bacteria</taxon>
        <taxon>Pseudomonadati</taxon>
        <taxon>Pseudomonadota</taxon>
        <taxon>Gammaproteobacteria</taxon>
        <taxon>Vibrionales</taxon>
        <taxon>Vibrionaceae</taxon>
        <taxon>Vibrio</taxon>
    </lineage>
</organism>
<keyword evidence="2" id="KW-1185">Reference proteome</keyword>
<dbReference type="EMBL" id="BBMS01000032">
    <property type="protein sequence ID" value="GAL27704.1"/>
    <property type="molecule type" value="Genomic_DNA"/>
</dbReference>
<evidence type="ECO:0000313" key="2">
    <source>
        <dbReference type="Proteomes" id="UP000029223"/>
    </source>
</evidence>
<evidence type="ECO:0000313" key="1">
    <source>
        <dbReference type="EMBL" id="GAL27704.1"/>
    </source>
</evidence>
<dbReference type="Proteomes" id="UP000029223">
    <property type="component" value="Unassembled WGS sequence"/>
</dbReference>
<proteinExistence type="predicted"/>
<protein>
    <submittedName>
        <fullName evidence="1">Uncharacterized protein</fullName>
    </submittedName>
</protein>